<organism evidence="1 2">
    <name type="scientific">Pygocentrus nattereri</name>
    <name type="common">Red-bellied piranha</name>
    <dbReference type="NCBI Taxonomy" id="42514"/>
    <lineage>
        <taxon>Eukaryota</taxon>
        <taxon>Metazoa</taxon>
        <taxon>Chordata</taxon>
        <taxon>Craniata</taxon>
        <taxon>Vertebrata</taxon>
        <taxon>Euteleostomi</taxon>
        <taxon>Actinopterygii</taxon>
        <taxon>Neopterygii</taxon>
        <taxon>Teleostei</taxon>
        <taxon>Ostariophysi</taxon>
        <taxon>Characiformes</taxon>
        <taxon>Characoidei</taxon>
        <taxon>Pygocentrus</taxon>
    </lineage>
</organism>
<proteinExistence type="predicted"/>
<reference evidence="1" key="3">
    <citation type="submission" date="2025-09" db="UniProtKB">
        <authorList>
            <consortium name="Ensembl"/>
        </authorList>
    </citation>
    <scope>IDENTIFICATION</scope>
</reference>
<keyword evidence="2" id="KW-1185">Reference proteome</keyword>
<evidence type="ECO:0000313" key="2">
    <source>
        <dbReference type="Proteomes" id="UP001501920"/>
    </source>
</evidence>
<accession>A0AAR2IND3</accession>
<reference evidence="1" key="2">
    <citation type="submission" date="2025-08" db="UniProtKB">
        <authorList>
            <consortium name="Ensembl"/>
        </authorList>
    </citation>
    <scope>IDENTIFICATION</scope>
</reference>
<dbReference type="AlphaFoldDB" id="A0AAR2IND3"/>
<name>A0AAR2IND3_PYGNA</name>
<dbReference type="Ensembl" id="ENSPNAT00000065761.1">
    <property type="protein sequence ID" value="ENSPNAP00000041220.1"/>
    <property type="gene ID" value="ENSPNAG00000031472.1"/>
</dbReference>
<evidence type="ECO:0000313" key="1">
    <source>
        <dbReference type="Ensembl" id="ENSPNAP00000041220.1"/>
    </source>
</evidence>
<dbReference type="Proteomes" id="UP001501920">
    <property type="component" value="Chromosome 19"/>
</dbReference>
<protein>
    <submittedName>
        <fullName evidence="1">Uncharacterized protein</fullName>
    </submittedName>
</protein>
<reference evidence="1 2" key="1">
    <citation type="submission" date="2020-10" db="EMBL/GenBank/DDBJ databases">
        <title>Pygocentrus nattereri (red-bellied piranha) genome, fPygNat1, primary haplotype.</title>
        <authorList>
            <person name="Myers G."/>
            <person name="Meyer A."/>
            <person name="Karagic N."/>
            <person name="Pippel M."/>
            <person name="Winkler S."/>
            <person name="Tracey A."/>
            <person name="Wood J."/>
            <person name="Formenti G."/>
            <person name="Howe K."/>
            <person name="Fedrigo O."/>
            <person name="Jarvis E.D."/>
        </authorList>
    </citation>
    <scope>NUCLEOTIDE SEQUENCE [LARGE SCALE GENOMIC DNA]</scope>
</reference>
<dbReference type="GeneTree" id="ENSGT01120000277892"/>
<sequence>MFNSASRQNIARWHMKTSDTVGLKRAVRSRAATSRTWSPIGEEKLRNKDIYAVIFNTKR</sequence>